<dbReference type="GO" id="GO:0042802">
    <property type="term" value="F:identical protein binding"/>
    <property type="evidence" value="ECO:0007669"/>
    <property type="project" value="UniProtKB-ARBA"/>
</dbReference>
<evidence type="ECO:0000256" key="13">
    <source>
        <dbReference type="ARBA" id="ARBA00022842"/>
    </source>
</evidence>
<dbReference type="InterPro" id="IPR011907">
    <property type="entry name" value="RNase_III"/>
</dbReference>
<dbReference type="FunFam" id="3.30.160.20:FF:000003">
    <property type="entry name" value="Ribonuclease 3"/>
    <property type="match status" value="1"/>
</dbReference>
<dbReference type="GO" id="GO:0004525">
    <property type="term" value="F:ribonuclease III activity"/>
    <property type="evidence" value="ECO:0007669"/>
    <property type="project" value="UniProtKB-UniRule"/>
</dbReference>
<evidence type="ECO:0000313" key="18">
    <source>
        <dbReference type="EMBL" id="RZU98190.1"/>
    </source>
</evidence>
<reference evidence="18 19" key="1">
    <citation type="submission" date="2019-02" db="EMBL/GenBank/DDBJ databases">
        <title>Genomic Encyclopedia of Type Strains, Phase IV (KMG-IV): sequencing the most valuable type-strain genomes for metagenomic binning, comparative biology and taxonomic classification.</title>
        <authorList>
            <person name="Goeker M."/>
        </authorList>
    </citation>
    <scope>NUCLEOTIDE SEQUENCE [LARGE SCALE GENOMIC DNA]</scope>
    <source>
        <strain evidence="18 19">DSM 21056</strain>
    </source>
</reference>
<keyword evidence="9 15" id="KW-0540">Nuclease</keyword>
<evidence type="ECO:0000256" key="9">
    <source>
        <dbReference type="ARBA" id="ARBA00022722"/>
    </source>
</evidence>
<comment type="cofactor">
    <cofactor evidence="15">
        <name>Mg(2+)</name>
        <dbReference type="ChEBI" id="CHEBI:18420"/>
    </cofactor>
</comment>
<dbReference type="PROSITE" id="PS00517">
    <property type="entry name" value="RNASE_3_1"/>
    <property type="match status" value="1"/>
</dbReference>
<accession>A0A4Q8CZ57</accession>
<comment type="subcellular location">
    <subcellularLocation>
        <location evidence="2 15">Cytoplasm</location>
    </subcellularLocation>
</comment>
<dbReference type="SUPFAM" id="SSF54768">
    <property type="entry name" value="dsRNA-binding domain-like"/>
    <property type="match status" value="1"/>
</dbReference>
<dbReference type="PROSITE" id="PS50137">
    <property type="entry name" value="DS_RBD"/>
    <property type="match status" value="1"/>
</dbReference>
<dbReference type="GO" id="GO:0003725">
    <property type="term" value="F:double-stranded RNA binding"/>
    <property type="evidence" value="ECO:0007669"/>
    <property type="project" value="TreeGrafter"/>
</dbReference>
<dbReference type="Proteomes" id="UP000292298">
    <property type="component" value="Unassembled WGS sequence"/>
</dbReference>
<dbReference type="CDD" id="cd10845">
    <property type="entry name" value="DSRM_RNAse_III_family"/>
    <property type="match status" value="1"/>
</dbReference>
<evidence type="ECO:0000256" key="2">
    <source>
        <dbReference type="ARBA" id="ARBA00004496"/>
    </source>
</evidence>
<dbReference type="Pfam" id="PF14622">
    <property type="entry name" value="Ribonucleas_3_3"/>
    <property type="match status" value="1"/>
</dbReference>
<evidence type="ECO:0000259" key="17">
    <source>
        <dbReference type="PROSITE" id="PS50142"/>
    </source>
</evidence>
<evidence type="ECO:0000259" key="16">
    <source>
        <dbReference type="PROSITE" id="PS50137"/>
    </source>
</evidence>
<protein>
    <recommendedName>
        <fullName evidence="15">Ribonuclease 3</fullName>
        <ecNumber evidence="15">3.1.26.3</ecNumber>
    </recommendedName>
    <alternativeName>
        <fullName evidence="15">Ribonuclease III</fullName>
        <shortName evidence="15">RNase III</shortName>
    </alternativeName>
</protein>
<feature type="domain" description="DRBM" evidence="16">
    <location>
        <begin position="154"/>
        <end position="224"/>
    </location>
</feature>
<dbReference type="SMART" id="SM00358">
    <property type="entry name" value="DSRM"/>
    <property type="match status" value="1"/>
</dbReference>
<dbReference type="EC" id="3.1.26.3" evidence="15"/>
<comment type="function">
    <text evidence="15">Digests double-stranded RNA. Involved in the processing of primary rRNA transcript to yield the immediate precursors to the large and small rRNAs (23S and 16S). Processes some mRNAs, and tRNAs when they are encoded in the rRNA operon. Processes pre-crRNA and tracrRNA of type II CRISPR loci if present in the organism.</text>
</comment>
<feature type="binding site" evidence="15">
    <location>
        <position position="40"/>
    </location>
    <ligand>
        <name>Mg(2+)</name>
        <dbReference type="ChEBI" id="CHEBI:18420"/>
    </ligand>
</feature>
<dbReference type="Gene3D" id="1.10.1520.10">
    <property type="entry name" value="Ribonuclease III domain"/>
    <property type="match status" value="1"/>
</dbReference>
<dbReference type="FunFam" id="1.10.1520.10:FF:000001">
    <property type="entry name" value="Ribonuclease 3"/>
    <property type="match status" value="1"/>
</dbReference>
<keyword evidence="10 15" id="KW-0479">Metal-binding</keyword>
<gene>
    <name evidence="15" type="primary">rnc</name>
    <name evidence="18" type="ORF">EV698_0431</name>
</gene>
<evidence type="ECO:0000256" key="3">
    <source>
        <dbReference type="ARBA" id="ARBA00010183"/>
    </source>
</evidence>
<sequence length="232" mass="25608">MTNSRDRLVERIDWTFNDPTLLDCAVTHRSADGPNNERLEFLGDAILNFVIASEVFERRPEMHEGELSRLRAALVNKNALAEIARGIDLGAHMILGSGELKTGGSRRDSILADGLEAIIGAVYLDGGYEAGRALVRRLFDEHLERLPDMEALKDPKTRLQEYLQARHLELPSYDVEHVSGRAHQQTFRVGCRCESLQLVGEGIAGNRRQAEQAAAGDLLEQLAAAGTGQTHD</sequence>
<dbReference type="InterPro" id="IPR000999">
    <property type="entry name" value="RNase_III_dom"/>
</dbReference>
<keyword evidence="15" id="KW-0699">rRNA-binding</keyword>
<comment type="catalytic activity">
    <reaction evidence="1 15">
        <text>Endonucleolytic cleavage to 5'-phosphomonoester.</text>
        <dbReference type="EC" id="3.1.26.3"/>
    </reaction>
</comment>
<dbReference type="InterPro" id="IPR014720">
    <property type="entry name" value="dsRBD_dom"/>
</dbReference>
<keyword evidence="7 15" id="KW-0507">mRNA processing</keyword>
<dbReference type="CDD" id="cd00593">
    <property type="entry name" value="RIBOc"/>
    <property type="match status" value="1"/>
</dbReference>
<dbReference type="GO" id="GO:0006364">
    <property type="term" value="P:rRNA processing"/>
    <property type="evidence" value="ECO:0007669"/>
    <property type="project" value="UniProtKB-UniRule"/>
</dbReference>
<evidence type="ECO:0000256" key="6">
    <source>
        <dbReference type="ARBA" id="ARBA00022552"/>
    </source>
</evidence>
<proteinExistence type="inferred from homology"/>
<dbReference type="HAMAP" id="MF_00104">
    <property type="entry name" value="RNase_III"/>
    <property type="match status" value="1"/>
</dbReference>
<dbReference type="RefSeq" id="WP_130502530.1">
    <property type="nucleotide sequence ID" value="NZ_SHLI01000001.1"/>
</dbReference>
<comment type="subunit">
    <text evidence="4 15">Homodimer.</text>
</comment>
<feature type="domain" description="RNase III" evidence="17">
    <location>
        <begin position="5"/>
        <end position="127"/>
    </location>
</feature>
<evidence type="ECO:0000256" key="8">
    <source>
        <dbReference type="ARBA" id="ARBA00022694"/>
    </source>
</evidence>
<evidence type="ECO:0000313" key="19">
    <source>
        <dbReference type="Proteomes" id="UP000292298"/>
    </source>
</evidence>
<dbReference type="Pfam" id="PF00035">
    <property type="entry name" value="dsrm"/>
    <property type="match status" value="1"/>
</dbReference>
<keyword evidence="6 15" id="KW-0698">rRNA processing</keyword>
<dbReference type="GO" id="GO:0005737">
    <property type="term" value="C:cytoplasm"/>
    <property type="evidence" value="ECO:0007669"/>
    <property type="project" value="UniProtKB-SubCell"/>
</dbReference>
<evidence type="ECO:0000256" key="4">
    <source>
        <dbReference type="ARBA" id="ARBA00011738"/>
    </source>
</evidence>
<dbReference type="NCBIfam" id="TIGR02191">
    <property type="entry name" value="RNaseIII"/>
    <property type="match status" value="1"/>
</dbReference>
<comment type="caution">
    <text evidence="18">The sequence shown here is derived from an EMBL/GenBank/DDBJ whole genome shotgun (WGS) entry which is preliminary data.</text>
</comment>
<evidence type="ECO:0000256" key="11">
    <source>
        <dbReference type="ARBA" id="ARBA00022759"/>
    </source>
</evidence>
<dbReference type="SUPFAM" id="SSF69065">
    <property type="entry name" value="RNase III domain-like"/>
    <property type="match status" value="1"/>
</dbReference>
<dbReference type="GO" id="GO:0008033">
    <property type="term" value="P:tRNA processing"/>
    <property type="evidence" value="ECO:0007669"/>
    <property type="project" value="UniProtKB-KW"/>
</dbReference>
<dbReference type="GO" id="GO:0046872">
    <property type="term" value="F:metal ion binding"/>
    <property type="evidence" value="ECO:0007669"/>
    <property type="project" value="UniProtKB-KW"/>
</dbReference>
<dbReference type="EMBL" id="SHLI01000001">
    <property type="protein sequence ID" value="RZU98190.1"/>
    <property type="molecule type" value="Genomic_DNA"/>
</dbReference>
<keyword evidence="5 15" id="KW-0963">Cytoplasm</keyword>
<feature type="active site" evidence="15">
    <location>
        <position position="44"/>
    </location>
</feature>
<keyword evidence="11 15" id="KW-0255">Endonuclease</keyword>
<dbReference type="Gene3D" id="3.30.160.20">
    <property type="match status" value="1"/>
</dbReference>
<evidence type="ECO:0000256" key="1">
    <source>
        <dbReference type="ARBA" id="ARBA00000109"/>
    </source>
</evidence>
<feature type="binding site" evidence="15">
    <location>
        <position position="116"/>
    </location>
    <ligand>
        <name>Mg(2+)</name>
        <dbReference type="ChEBI" id="CHEBI:18420"/>
    </ligand>
</feature>
<feature type="active site" evidence="15">
    <location>
        <position position="116"/>
    </location>
</feature>
<keyword evidence="8 15" id="KW-0819">tRNA processing</keyword>
<keyword evidence="14 15" id="KW-0694">RNA-binding</keyword>
<feature type="binding site" evidence="15">
    <location>
        <position position="113"/>
    </location>
    <ligand>
        <name>Mg(2+)</name>
        <dbReference type="ChEBI" id="CHEBI:18420"/>
    </ligand>
</feature>
<comment type="similarity">
    <text evidence="3">Belongs to the ribonuclease III family.</text>
</comment>
<dbReference type="OrthoDB" id="9805026at2"/>
<dbReference type="SMART" id="SM00535">
    <property type="entry name" value="RIBOc"/>
    <property type="match status" value="1"/>
</dbReference>
<evidence type="ECO:0000256" key="15">
    <source>
        <dbReference type="HAMAP-Rule" id="MF_00104"/>
    </source>
</evidence>
<dbReference type="GO" id="GO:0006397">
    <property type="term" value="P:mRNA processing"/>
    <property type="evidence" value="ECO:0007669"/>
    <property type="project" value="UniProtKB-UniRule"/>
</dbReference>
<dbReference type="PANTHER" id="PTHR11207:SF0">
    <property type="entry name" value="RIBONUCLEASE 3"/>
    <property type="match status" value="1"/>
</dbReference>
<dbReference type="PANTHER" id="PTHR11207">
    <property type="entry name" value="RIBONUCLEASE III"/>
    <property type="match status" value="1"/>
</dbReference>
<name>A0A4Q8CZ57_9GAMM</name>
<dbReference type="AlphaFoldDB" id="A0A4Q8CZ57"/>
<dbReference type="PROSITE" id="PS50142">
    <property type="entry name" value="RNASE_3_2"/>
    <property type="match status" value="1"/>
</dbReference>
<evidence type="ECO:0000256" key="7">
    <source>
        <dbReference type="ARBA" id="ARBA00022664"/>
    </source>
</evidence>
<evidence type="ECO:0000256" key="5">
    <source>
        <dbReference type="ARBA" id="ARBA00022490"/>
    </source>
</evidence>
<evidence type="ECO:0000256" key="14">
    <source>
        <dbReference type="ARBA" id="ARBA00022884"/>
    </source>
</evidence>
<evidence type="ECO:0000256" key="10">
    <source>
        <dbReference type="ARBA" id="ARBA00022723"/>
    </source>
</evidence>
<dbReference type="GO" id="GO:0019843">
    <property type="term" value="F:rRNA binding"/>
    <property type="evidence" value="ECO:0007669"/>
    <property type="project" value="UniProtKB-KW"/>
</dbReference>
<keyword evidence="12 15" id="KW-0378">Hydrolase</keyword>
<dbReference type="InterPro" id="IPR036389">
    <property type="entry name" value="RNase_III_sf"/>
</dbReference>
<organism evidence="18 19">
    <name type="scientific">Spiribacter vilamensis</name>
    <dbReference type="NCBI Taxonomy" id="531306"/>
    <lineage>
        <taxon>Bacteria</taxon>
        <taxon>Pseudomonadati</taxon>
        <taxon>Pseudomonadota</taxon>
        <taxon>Gammaproteobacteria</taxon>
        <taxon>Chromatiales</taxon>
        <taxon>Ectothiorhodospiraceae</taxon>
        <taxon>Spiribacter</taxon>
    </lineage>
</organism>
<evidence type="ECO:0000256" key="12">
    <source>
        <dbReference type="ARBA" id="ARBA00022801"/>
    </source>
</evidence>
<dbReference type="GO" id="GO:0010468">
    <property type="term" value="P:regulation of gene expression"/>
    <property type="evidence" value="ECO:0007669"/>
    <property type="project" value="TreeGrafter"/>
</dbReference>
<keyword evidence="13 15" id="KW-0460">Magnesium</keyword>
<keyword evidence="19" id="KW-1185">Reference proteome</keyword>